<dbReference type="SUPFAM" id="SSF53474">
    <property type="entry name" value="alpha/beta-Hydrolases"/>
    <property type="match status" value="1"/>
</dbReference>
<dbReference type="Pfam" id="PF00756">
    <property type="entry name" value="Esterase"/>
    <property type="match status" value="1"/>
</dbReference>
<dbReference type="InterPro" id="IPR029058">
    <property type="entry name" value="AB_hydrolase_fold"/>
</dbReference>
<evidence type="ECO:0000256" key="7">
    <source>
        <dbReference type="ARBA" id="ARBA00032572"/>
    </source>
</evidence>
<reference evidence="9 10" key="1">
    <citation type="submission" date="2022-02" db="EMBL/GenBank/DDBJ databases">
        <title>Mesosutterella porci, a novel member of the family Sutterellaceae from pig feces.</title>
        <authorList>
            <person name="Wylensek D."/>
            <person name="Clavel T."/>
        </authorList>
    </citation>
    <scope>NUCLEOTIDE SEQUENCE [LARGE SCALE GENOMIC DNA]</scope>
    <source>
        <strain evidence="10">oilRF-744-wt-GAM-9</strain>
    </source>
</reference>
<dbReference type="PANTHER" id="PTHR40841">
    <property type="entry name" value="SIDEROPHORE TRIACETYLFUSARININE C ESTERASE"/>
    <property type="match status" value="1"/>
</dbReference>
<dbReference type="InterPro" id="IPR000801">
    <property type="entry name" value="Esterase-like"/>
</dbReference>
<evidence type="ECO:0000256" key="5">
    <source>
        <dbReference type="ARBA" id="ARBA00013244"/>
    </source>
</evidence>
<dbReference type="EMBL" id="JAKNCT010000005">
    <property type="protein sequence ID" value="MCG5030805.1"/>
    <property type="molecule type" value="Genomic_DNA"/>
</dbReference>
<dbReference type="RefSeq" id="WP_237978461.1">
    <property type="nucleotide sequence ID" value="NZ_JAKNCT010000005.1"/>
</dbReference>
<dbReference type="EC" id="2.3.1.20" evidence="5"/>
<dbReference type="PANTHER" id="PTHR40841:SF2">
    <property type="entry name" value="SIDEROPHORE-DEGRADING ESTERASE (EUROFUNG)"/>
    <property type="match status" value="1"/>
</dbReference>
<comment type="catalytic activity">
    <reaction evidence="1">
        <text>2 alpha,alpha'-trehalose 6-mycolate = alpha,alpha'-trehalose 6,6'-bismycolate + alpha,alpha-trehalose</text>
        <dbReference type="Rhea" id="RHEA:23472"/>
        <dbReference type="ChEBI" id="CHEBI:16551"/>
        <dbReference type="ChEBI" id="CHEBI:18195"/>
        <dbReference type="ChEBI" id="CHEBI:18234"/>
        <dbReference type="EC" id="2.3.1.122"/>
    </reaction>
</comment>
<sequence length="307" mass="32287">MTQEKNSSGISRRTLLKGLAAGAVPLSASASPEASGPVSELRLGELRRLDSEILAEPRRLRVHFSAEAAAAACAGAPVAAYYVLDAERLFAPVAAFCDYLSGGKLRARAAAFVAGIDTGGLETRFRDLTPTASSAGRDGQSAPGARVRGGGASRFLEYLARELVPAAESTLPDGLKPARRALLGHSLGGLFTLSALTAERPRVFQDFIAIDPSLWWDRGSTLGNGVRALARMPDRALQGSRIFIGFASAPRTGNELHLNKARSIETDWGPALAALGAGLSTRFYPGETHDTVALAGFLDALKEMMLA</sequence>
<dbReference type="InterPro" id="IPR052558">
    <property type="entry name" value="Siderophore_Hydrolase_D"/>
</dbReference>
<comment type="similarity">
    <text evidence="3">Belongs to the mycobacterial A85 antigen family.</text>
</comment>
<evidence type="ECO:0000256" key="2">
    <source>
        <dbReference type="ARBA" id="ARBA00005622"/>
    </source>
</evidence>
<evidence type="ECO:0000256" key="8">
    <source>
        <dbReference type="ARBA" id="ARBA00048109"/>
    </source>
</evidence>
<proteinExistence type="inferred from homology"/>
<evidence type="ECO:0000313" key="9">
    <source>
        <dbReference type="EMBL" id="MCG5030805.1"/>
    </source>
</evidence>
<evidence type="ECO:0000256" key="1">
    <source>
        <dbReference type="ARBA" id="ARBA00000697"/>
    </source>
</evidence>
<evidence type="ECO:0000256" key="6">
    <source>
        <dbReference type="ARBA" id="ARBA00022801"/>
    </source>
</evidence>
<evidence type="ECO:0000256" key="3">
    <source>
        <dbReference type="ARBA" id="ARBA00005874"/>
    </source>
</evidence>
<name>A0ABS9MQA4_9BURK</name>
<evidence type="ECO:0000313" key="10">
    <source>
        <dbReference type="Proteomes" id="UP001297600"/>
    </source>
</evidence>
<comment type="caution">
    <text evidence="9">The sequence shown here is derived from an EMBL/GenBank/DDBJ whole genome shotgun (WGS) entry which is preliminary data.</text>
</comment>
<keyword evidence="6" id="KW-0378">Hydrolase</keyword>
<keyword evidence="10" id="KW-1185">Reference proteome</keyword>
<dbReference type="Proteomes" id="UP001297600">
    <property type="component" value="Unassembled WGS sequence"/>
</dbReference>
<organism evidence="9 10">
    <name type="scientific">Mesosutterella porci</name>
    <dbReference type="NCBI Taxonomy" id="2915351"/>
    <lineage>
        <taxon>Bacteria</taxon>
        <taxon>Pseudomonadati</taxon>
        <taxon>Pseudomonadota</taxon>
        <taxon>Betaproteobacteria</taxon>
        <taxon>Burkholderiales</taxon>
        <taxon>Sutterellaceae</taxon>
        <taxon>Mesosutterella</taxon>
    </lineage>
</organism>
<dbReference type="EC" id="2.3.1.122" evidence="4"/>
<protein>
    <recommendedName>
        <fullName evidence="7">Acyl-CoA:diacylglycerol acyltransferase</fullName>
        <ecNumber evidence="4">2.3.1.122</ecNumber>
        <ecNumber evidence="5">2.3.1.20</ecNumber>
    </recommendedName>
</protein>
<dbReference type="PROSITE" id="PS51318">
    <property type="entry name" value="TAT"/>
    <property type="match status" value="1"/>
</dbReference>
<gene>
    <name evidence="9" type="ORF">MAF45_05010</name>
</gene>
<dbReference type="Gene3D" id="3.40.50.1820">
    <property type="entry name" value="alpha/beta hydrolase"/>
    <property type="match status" value="1"/>
</dbReference>
<evidence type="ECO:0000256" key="4">
    <source>
        <dbReference type="ARBA" id="ARBA00012820"/>
    </source>
</evidence>
<dbReference type="InterPro" id="IPR006311">
    <property type="entry name" value="TAT_signal"/>
</dbReference>
<accession>A0ABS9MQA4</accession>
<comment type="similarity">
    <text evidence="2">Belongs to the esterase D family.</text>
</comment>
<comment type="catalytic activity">
    <reaction evidence="8">
        <text>an acyl-CoA + a 1,2-diacyl-sn-glycerol = a triacyl-sn-glycerol + CoA</text>
        <dbReference type="Rhea" id="RHEA:10868"/>
        <dbReference type="ChEBI" id="CHEBI:17815"/>
        <dbReference type="ChEBI" id="CHEBI:57287"/>
        <dbReference type="ChEBI" id="CHEBI:58342"/>
        <dbReference type="ChEBI" id="CHEBI:64615"/>
        <dbReference type="EC" id="2.3.1.20"/>
    </reaction>
</comment>